<keyword evidence="5" id="KW-1185">Reference proteome</keyword>
<keyword evidence="2" id="KW-1133">Transmembrane helix</keyword>
<reference evidence="4" key="1">
    <citation type="journal article" date="2014" name="Int. J. Syst. Evol. Microbiol.">
        <title>Complete genome sequence of Corynebacterium casei LMG S-19264T (=DSM 44701T), isolated from a smear-ripened cheese.</title>
        <authorList>
            <consortium name="US DOE Joint Genome Institute (JGI-PGF)"/>
            <person name="Walter F."/>
            <person name="Albersmeier A."/>
            <person name="Kalinowski J."/>
            <person name="Ruckert C."/>
        </authorList>
    </citation>
    <scope>NUCLEOTIDE SEQUENCE</scope>
    <source>
        <strain evidence="4">CCM 7905</strain>
    </source>
</reference>
<feature type="transmembrane region" description="Helical" evidence="2">
    <location>
        <begin position="201"/>
        <end position="218"/>
    </location>
</feature>
<sequence>MSNSSVTAAPQSRMQALDGLRGFATILVLLGHGAASMGWPVLAGAPFFQGYRALVIFFALSGFLITSLMVRELNKTGRIALGAFYYRRAMRLIPAFAVFLVVVAILAANVSFISVSLRQWLSAALFINNYVSGPANAWWVGHSWSLAIEVQFLLIWPLILYFFGPKIALRVAAVVIVLGPIVRIGQYLLFESLRGNITVTFHTRVDSFLIGGAFALLLNDKRFRDQLVKWCLRLAIPATVFITLIEPYVAGIFKLHYYFPIGYTLDGVASGIIIVACLNGSKWVIKFFSFRAFTFVGINSYSTYLFQQLFINHFGPPPWNNAILGIALSVLAGFLGYQLIEKPFLKFSTRKKATNQSPPPLPGPAVPGDKTADVSDQTVTK</sequence>
<evidence type="ECO:0000313" key="4">
    <source>
        <dbReference type="EMBL" id="GGG21709.1"/>
    </source>
</evidence>
<dbReference type="PANTHER" id="PTHR23028">
    <property type="entry name" value="ACETYLTRANSFERASE"/>
    <property type="match status" value="1"/>
</dbReference>
<dbReference type="InterPro" id="IPR002656">
    <property type="entry name" value="Acyl_transf_3_dom"/>
</dbReference>
<feature type="region of interest" description="Disordered" evidence="1">
    <location>
        <begin position="351"/>
        <end position="381"/>
    </location>
</feature>
<gene>
    <name evidence="4" type="ORF">GCM10007304_39410</name>
</gene>
<feature type="transmembrane region" description="Helical" evidence="2">
    <location>
        <begin position="92"/>
        <end position="117"/>
    </location>
</feature>
<reference evidence="4" key="2">
    <citation type="submission" date="2020-09" db="EMBL/GenBank/DDBJ databases">
        <authorList>
            <person name="Sun Q."/>
            <person name="Sedlacek I."/>
        </authorList>
    </citation>
    <scope>NUCLEOTIDE SEQUENCE</scope>
    <source>
        <strain evidence="4">CCM 7905</strain>
    </source>
</reference>
<feature type="transmembrane region" description="Helical" evidence="2">
    <location>
        <begin position="257"/>
        <end position="278"/>
    </location>
</feature>
<feature type="transmembrane region" description="Helical" evidence="2">
    <location>
        <begin position="167"/>
        <end position="189"/>
    </location>
</feature>
<feature type="domain" description="Acyltransferase 3" evidence="3">
    <location>
        <begin position="15"/>
        <end position="335"/>
    </location>
</feature>
<comment type="caution">
    <text evidence="4">The sequence shown here is derived from an EMBL/GenBank/DDBJ whole genome shotgun (WGS) entry which is preliminary data.</text>
</comment>
<dbReference type="GO" id="GO:0000271">
    <property type="term" value="P:polysaccharide biosynthetic process"/>
    <property type="evidence" value="ECO:0007669"/>
    <property type="project" value="TreeGrafter"/>
</dbReference>
<feature type="transmembrane region" description="Helical" evidence="2">
    <location>
        <begin position="51"/>
        <end position="71"/>
    </location>
</feature>
<feature type="transmembrane region" description="Helical" evidence="2">
    <location>
        <begin position="322"/>
        <end position="340"/>
    </location>
</feature>
<name>A0A917G3Z1_9NOCA</name>
<feature type="transmembrane region" description="Helical" evidence="2">
    <location>
        <begin position="290"/>
        <end position="310"/>
    </location>
</feature>
<accession>A0A917G3Z1</accession>
<evidence type="ECO:0000256" key="2">
    <source>
        <dbReference type="SAM" id="Phobius"/>
    </source>
</evidence>
<evidence type="ECO:0000259" key="3">
    <source>
        <dbReference type="Pfam" id="PF01757"/>
    </source>
</evidence>
<dbReference type="EMBL" id="BMCU01000004">
    <property type="protein sequence ID" value="GGG21709.1"/>
    <property type="molecule type" value="Genomic_DNA"/>
</dbReference>
<proteinExistence type="predicted"/>
<dbReference type="InterPro" id="IPR050879">
    <property type="entry name" value="Acyltransferase_3"/>
</dbReference>
<dbReference type="PANTHER" id="PTHR23028:SF53">
    <property type="entry name" value="ACYL_TRANSF_3 DOMAIN-CONTAINING PROTEIN"/>
    <property type="match status" value="1"/>
</dbReference>
<keyword evidence="2" id="KW-0812">Transmembrane</keyword>
<dbReference type="GO" id="GO:0016747">
    <property type="term" value="F:acyltransferase activity, transferring groups other than amino-acyl groups"/>
    <property type="evidence" value="ECO:0007669"/>
    <property type="project" value="InterPro"/>
</dbReference>
<evidence type="ECO:0000313" key="5">
    <source>
        <dbReference type="Proteomes" id="UP000654257"/>
    </source>
</evidence>
<evidence type="ECO:0000256" key="1">
    <source>
        <dbReference type="SAM" id="MobiDB-lite"/>
    </source>
</evidence>
<dbReference type="GO" id="GO:0016020">
    <property type="term" value="C:membrane"/>
    <property type="evidence" value="ECO:0007669"/>
    <property type="project" value="TreeGrafter"/>
</dbReference>
<feature type="transmembrane region" description="Helical" evidence="2">
    <location>
        <begin position="230"/>
        <end position="251"/>
    </location>
</feature>
<feature type="transmembrane region" description="Helical" evidence="2">
    <location>
        <begin position="137"/>
        <end position="160"/>
    </location>
</feature>
<dbReference type="AlphaFoldDB" id="A0A917G3Z1"/>
<dbReference type="RefSeq" id="WP_188546584.1">
    <property type="nucleotide sequence ID" value="NZ_BMCU01000004.1"/>
</dbReference>
<dbReference type="Pfam" id="PF01757">
    <property type="entry name" value="Acyl_transf_3"/>
    <property type="match status" value="1"/>
</dbReference>
<keyword evidence="2" id="KW-0472">Membrane</keyword>
<feature type="transmembrane region" description="Helical" evidence="2">
    <location>
        <begin position="20"/>
        <end position="39"/>
    </location>
</feature>
<organism evidence="4 5">
    <name type="scientific">Rhodococcoides trifolii</name>
    <dbReference type="NCBI Taxonomy" id="908250"/>
    <lineage>
        <taxon>Bacteria</taxon>
        <taxon>Bacillati</taxon>
        <taxon>Actinomycetota</taxon>
        <taxon>Actinomycetes</taxon>
        <taxon>Mycobacteriales</taxon>
        <taxon>Nocardiaceae</taxon>
        <taxon>Rhodococcoides</taxon>
    </lineage>
</organism>
<dbReference type="Proteomes" id="UP000654257">
    <property type="component" value="Unassembled WGS sequence"/>
</dbReference>
<protein>
    <recommendedName>
        <fullName evidence="3">Acyltransferase 3 domain-containing protein</fullName>
    </recommendedName>
</protein>